<reference evidence="1" key="1">
    <citation type="submission" date="2021-04" db="EMBL/GenBank/DDBJ databases">
        <title>Oceanospirillales bacteria with DddD are important DMSP degraders in coastal seawater.</title>
        <authorList>
            <person name="Liu J."/>
        </authorList>
    </citation>
    <scope>NUCLEOTIDE SEQUENCE</scope>
    <source>
        <strain evidence="1">D13-1</strain>
    </source>
</reference>
<keyword evidence="2" id="KW-1185">Reference proteome</keyword>
<name>A0ABY5HN58_9GAMM</name>
<dbReference type="Proteomes" id="UP001058461">
    <property type="component" value="Chromosome"/>
</dbReference>
<dbReference type="RefSeq" id="WP_255856036.1">
    <property type="nucleotide sequence ID" value="NZ_CP073347.1"/>
</dbReference>
<dbReference type="EMBL" id="CP073347">
    <property type="protein sequence ID" value="UTW13845.1"/>
    <property type="molecule type" value="Genomic_DNA"/>
</dbReference>
<evidence type="ECO:0000313" key="1">
    <source>
        <dbReference type="EMBL" id="UTW13845.1"/>
    </source>
</evidence>
<proteinExistence type="predicted"/>
<gene>
    <name evidence="1" type="ORF">KDW95_09505</name>
</gene>
<organism evidence="1 2">
    <name type="scientific">Marinobacterium rhizophilum</name>
    <dbReference type="NCBI Taxonomy" id="420402"/>
    <lineage>
        <taxon>Bacteria</taxon>
        <taxon>Pseudomonadati</taxon>
        <taxon>Pseudomonadota</taxon>
        <taxon>Gammaproteobacteria</taxon>
        <taxon>Oceanospirillales</taxon>
        <taxon>Oceanospirillaceae</taxon>
        <taxon>Marinobacterium</taxon>
    </lineage>
</organism>
<sequence length="67" mass="8138">MNSTQQTETIETQFDINNFDLQEIMNRAHTERSKVFYAFFKSLSFSRRQVVPVWEQTFKQLFARFSH</sequence>
<accession>A0ABY5HN58</accession>
<evidence type="ECO:0008006" key="3">
    <source>
        <dbReference type="Google" id="ProtNLM"/>
    </source>
</evidence>
<evidence type="ECO:0000313" key="2">
    <source>
        <dbReference type="Proteomes" id="UP001058461"/>
    </source>
</evidence>
<protein>
    <recommendedName>
        <fullName evidence="3">TetR family transcriptional regulator</fullName>
    </recommendedName>
</protein>